<evidence type="ECO:0000256" key="10">
    <source>
        <dbReference type="ARBA" id="ARBA00023136"/>
    </source>
</evidence>
<sequence length="656" mass="72168">MRKASIPAPGHLFGPYPESTSAPAVPSVLAAAQAHAGGTRLIARWQRQRLLRQVARVRKYQAGMPGFPGAELRRAMNEARAEMARDGFASEATLRCMAGVLSCIRAVSGHVLRDNQIMAALTVLRGELAEMPTGEGKTLSTALAAATAALAGVPVHVITSNDYLAARDAEQMRPLYRLLGLSVSAIKQEFKRDERIEAYACNLTYCSAKELVFDYLRDRMSPMPKLPDDDLGMSAPTRVLRGLCMAIIDEADSVLIDEALTPFILSESYKEAAQVRLCTLALQIAERLQPGPDYHPQAGGMELSAAGRAVIAEQVDSNEHALWAIPRYREELVQLALTALRIFKRDEHYIVRDGKVHIVDANTGRVAEGRAWSRGLQQMVEIKEGCKPSPATRVMAQITFQRFFPRYYRIGGMSGTLAEARRELLEVYGLPVVKIPSHKTSQLHISPPRVYPSAARRWAYVLDVVKARHASGQPVLIGTDSVRDSEFLSQMLAAEGLSHRVLNARQDREEAELVSHAGRYGAITVATNMAGRGTDIHIAPEIASIGGLHVISCQHNSAKRIDRQLYGRAARQGQPGSAEAVLSLEEGLLGRTLNPTICHILCIRLRSDGTLPLSVARALFRLAQWLEENRSRKARKQLRAQDVAMQQRMHFGLPSE</sequence>
<name>A0ABU6K603_9RHOO</name>
<dbReference type="Pfam" id="PF21090">
    <property type="entry name" value="P-loop_SecA"/>
    <property type="match status" value="2"/>
</dbReference>
<dbReference type="InterPro" id="IPR044722">
    <property type="entry name" value="SecA_SF2_C"/>
</dbReference>
<dbReference type="CDD" id="cd18803">
    <property type="entry name" value="SF2_C_secA"/>
    <property type="match status" value="1"/>
</dbReference>
<dbReference type="InterPro" id="IPR000185">
    <property type="entry name" value="SecA"/>
</dbReference>
<keyword evidence="9" id="KW-0811">Translocation</keyword>
<dbReference type="Pfam" id="PF01043">
    <property type="entry name" value="SecA_PP_bind"/>
    <property type="match status" value="1"/>
</dbReference>
<dbReference type="PROSITE" id="PS51192">
    <property type="entry name" value="HELICASE_ATP_BIND_1"/>
    <property type="match status" value="1"/>
</dbReference>
<dbReference type="SUPFAM" id="SSF81767">
    <property type="entry name" value="Pre-protein crosslinking domain of SecA"/>
    <property type="match status" value="1"/>
</dbReference>
<dbReference type="InterPro" id="IPR001650">
    <property type="entry name" value="Helicase_C-like"/>
</dbReference>
<keyword evidence="6" id="KW-0067">ATP-binding</keyword>
<keyword evidence="1" id="KW-0813">Transport</keyword>
<keyword evidence="3" id="KW-0963">Cytoplasm</keyword>
<dbReference type="InterPro" id="IPR014018">
    <property type="entry name" value="SecA_motor_DEAD"/>
</dbReference>
<dbReference type="InterPro" id="IPR036670">
    <property type="entry name" value="SecA_X-link_sf"/>
</dbReference>
<feature type="domain" description="SecA family profile" evidence="13">
    <location>
        <begin position="32"/>
        <end position="613"/>
    </location>
</feature>
<evidence type="ECO:0000259" key="12">
    <source>
        <dbReference type="PROSITE" id="PS51194"/>
    </source>
</evidence>
<evidence type="ECO:0000256" key="6">
    <source>
        <dbReference type="ARBA" id="ARBA00022840"/>
    </source>
</evidence>
<dbReference type="PANTHER" id="PTHR30612:SF0">
    <property type="entry name" value="CHLOROPLAST PROTEIN-TRANSPORTING ATPASE"/>
    <property type="match status" value="1"/>
</dbReference>
<dbReference type="PROSITE" id="PS51194">
    <property type="entry name" value="HELICASE_CTER"/>
    <property type="match status" value="1"/>
</dbReference>
<dbReference type="SUPFAM" id="SSF52540">
    <property type="entry name" value="P-loop containing nucleoside triphosphate hydrolases"/>
    <property type="match status" value="2"/>
</dbReference>
<keyword evidence="15" id="KW-1185">Reference proteome</keyword>
<keyword evidence="2" id="KW-1003">Cell membrane</keyword>
<dbReference type="CDD" id="cd17928">
    <property type="entry name" value="DEXDc_SecA"/>
    <property type="match status" value="1"/>
</dbReference>
<dbReference type="InterPro" id="IPR027417">
    <property type="entry name" value="P-loop_NTPase"/>
</dbReference>
<evidence type="ECO:0000256" key="3">
    <source>
        <dbReference type="ARBA" id="ARBA00022490"/>
    </source>
</evidence>
<evidence type="ECO:0000256" key="5">
    <source>
        <dbReference type="ARBA" id="ARBA00022741"/>
    </source>
</evidence>
<reference evidence="14 15" key="1">
    <citation type="submission" date="2024-01" db="EMBL/GenBank/DDBJ databases">
        <title>Uliginosibacterium soil sp. nov.</title>
        <authorList>
            <person name="Lv Y."/>
        </authorList>
    </citation>
    <scope>NUCLEOTIDE SEQUENCE [LARGE SCALE GENOMIC DNA]</scope>
    <source>
        <strain evidence="14 15">H3</strain>
    </source>
</reference>
<dbReference type="Gene3D" id="3.90.1440.10">
    <property type="entry name" value="SecA, preprotein cross-linking domain"/>
    <property type="match status" value="1"/>
</dbReference>
<evidence type="ECO:0000256" key="9">
    <source>
        <dbReference type="ARBA" id="ARBA00023010"/>
    </source>
</evidence>
<dbReference type="PRINTS" id="PR00906">
    <property type="entry name" value="SECA"/>
</dbReference>
<evidence type="ECO:0000256" key="4">
    <source>
        <dbReference type="ARBA" id="ARBA00022519"/>
    </source>
</evidence>
<evidence type="ECO:0000256" key="2">
    <source>
        <dbReference type="ARBA" id="ARBA00022475"/>
    </source>
</evidence>
<evidence type="ECO:0000256" key="8">
    <source>
        <dbReference type="ARBA" id="ARBA00022967"/>
    </source>
</evidence>
<keyword evidence="4" id="KW-0997">Cell inner membrane</keyword>
<proteinExistence type="predicted"/>
<protein>
    <submittedName>
        <fullName evidence="14">Preprotein translocase subunit SecA</fullName>
    </submittedName>
</protein>
<evidence type="ECO:0000313" key="14">
    <source>
        <dbReference type="EMBL" id="MEC5387332.1"/>
    </source>
</evidence>
<organism evidence="14 15">
    <name type="scientific">Uliginosibacterium silvisoli</name>
    <dbReference type="NCBI Taxonomy" id="3114758"/>
    <lineage>
        <taxon>Bacteria</taxon>
        <taxon>Pseudomonadati</taxon>
        <taxon>Pseudomonadota</taxon>
        <taxon>Betaproteobacteria</taxon>
        <taxon>Rhodocyclales</taxon>
        <taxon>Zoogloeaceae</taxon>
        <taxon>Uliginosibacterium</taxon>
    </lineage>
</organism>
<evidence type="ECO:0000256" key="7">
    <source>
        <dbReference type="ARBA" id="ARBA00022927"/>
    </source>
</evidence>
<dbReference type="RefSeq" id="WP_327600307.1">
    <property type="nucleotide sequence ID" value="NZ_JAYXHS010000003.1"/>
</dbReference>
<dbReference type="InterPro" id="IPR011130">
    <property type="entry name" value="SecA_preprotein_X-link_dom"/>
</dbReference>
<dbReference type="InterPro" id="IPR011115">
    <property type="entry name" value="SecA_DEAD"/>
</dbReference>
<dbReference type="EMBL" id="JAYXHS010000003">
    <property type="protein sequence ID" value="MEC5387332.1"/>
    <property type="molecule type" value="Genomic_DNA"/>
</dbReference>
<feature type="domain" description="Helicase C-terminal" evidence="12">
    <location>
        <begin position="460"/>
        <end position="609"/>
    </location>
</feature>
<dbReference type="SMART" id="SM00958">
    <property type="entry name" value="SecA_PP_bind"/>
    <property type="match status" value="1"/>
</dbReference>
<keyword evidence="8" id="KW-1278">Translocase</keyword>
<accession>A0ABU6K603</accession>
<dbReference type="SMART" id="SM00957">
    <property type="entry name" value="SecA_DEAD"/>
    <property type="match status" value="1"/>
</dbReference>
<dbReference type="Gene3D" id="3.40.50.300">
    <property type="entry name" value="P-loop containing nucleotide triphosphate hydrolases"/>
    <property type="match status" value="2"/>
</dbReference>
<keyword evidence="7" id="KW-0653">Protein transport</keyword>
<gene>
    <name evidence="14" type="ORF">VVD49_16500</name>
</gene>
<keyword evidence="10" id="KW-0472">Membrane</keyword>
<feature type="domain" description="Helicase ATP-binding" evidence="11">
    <location>
        <begin position="118"/>
        <end position="266"/>
    </location>
</feature>
<comment type="caution">
    <text evidence="14">The sequence shown here is derived from an EMBL/GenBank/DDBJ whole genome shotgun (WGS) entry which is preliminary data.</text>
</comment>
<keyword evidence="5" id="KW-0547">Nucleotide-binding</keyword>
<dbReference type="Pfam" id="PF07517">
    <property type="entry name" value="SecA_DEAD"/>
    <property type="match status" value="1"/>
</dbReference>
<dbReference type="Proteomes" id="UP001331561">
    <property type="component" value="Unassembled WGS sequence"/>
</dbReference>
<dbReference type="PANTHER" id="PTHR30612">
    <property type="entry name" value="SECA INNER MEMBRANE COMPONENT OF SEC PROTEIN SECRETION SYSTEM"/>
    <property type="match status" value="1"/>
</dbReference>
<evidence type="ECO:0000313" key="15">
    <source>
        <dbReference type="Proteomes" id="UP001331561"/>
    </source>
</evidence>
<evidence type="ECO:0000259" key="13">
    <source>
        <dbReference type="PROSITE" id="PS51196"/>
    </source>
</evidence>
<evidence type="ECO:0000259" key="11">
    <source>
        <dbReference type="PROSITE" id="PS51192"/>
    </source>
</evidence>
<dbReference type="InterPro" id="IPR014001">
    <property type="entry name" value="Helicase_ATP-bd"/>
</dbReference>
<evidence type="ECO:0000256" key="1">
    <source>
        <dbReference type="ARBA" id="ARBA00022448"/>
    </source>
</evidence>
<dbReference type="PROSITE" id="PS51196">
    <property type="entry name" value="SECA_MOTOR_DEAD"/>
    <property type="match status" value="1"/>
</dbReference>